<feature type="region of interest" description="Disordered" evidence="6">
    <location>
        <begin position="1"/>
        <end position="50"/>
    </location>
</feature>
<dbReference type="GO" id="GO:0006364">
    <property type="term" value="P:rRNA processing"/>
    <property type="evidence" value="ECO:0007669"/>
    <property type="project" value="TreeGrafter"/>
</dbReference>
<dbReference type="RefSeq" id="XP_066068278.1">
    <property type="nucleotide sequence ID" value="XM_066212181.1"/>
</dbReference>
<dbReference type="GO" id="GO:0005654">
    <property type="term" value="C:nucleoplasm"/>
    <property type="evidence" value="ECO:0007669"/>
    <property type="project" value="UniProtKB-SubCell"/>
</dbReference>
<dbReference type="KEGG" id="cdep:91086972"/>
<dbReference type="PIRSF" id="PIRSF017302">
    <property type="entry name" value="Gltscr2"/>
    <property type="match status" value="1"/>
</dbReference>
<comment type="function">
    <text evidence="5">May play a role in ribosome biogenesis.</text>
</comment>
<dbReference type="InterPro" id="IPR011687">
    <property type="entry name" value="Nop53/GLTSCR2"/>
</dbReference>
<organism evidence="7 8">
    <name type="scientific">Cryptococcus depauperatus CBS 7841</name>
    <dbReference type="NCBI Taxonomy" id="1295531"/>
    <lineage>
        <taxon>Eukaryota</taxon>
        <taxon>Fungi</taxon>
        <taxon>Dikarya</taxon>
        <taxon>Basidiomycota</taxon>
        <taxon>Agaricomycotina</taxon>
        <taxon>Tremellomycetes</taxon>
        <taxon>Tremellales</taxon>
        <taxon>Cryptococcaceae</taxon>
        <taxon>Cryptococcus</taxon>
    </lineage>
</organism>
<feature type="compositionally biased region" description="Basic and acidic residues" evidence="6">
    <location>
        <begin position="1"/>
        <end position="15"/>
    </location>
</feature>
<gene>
    <name evidence="7" type="ORF">L203_102761</name>
</gene>
<dbReference type="GO" id="GO:0005730">
    <property type="term" value="C:nucleolus"/>
    <property type="evidence" value="ECO:0007669"/>
    <property type="project" value="UniProtKB-SubCell"/>
</dbReference>
<evidence type="ECO:0000256" key="6">
    <source>
        <dbReference type="SAM" id="MobiDB-lite"/>
    </source>
</evidence>
<evidence type="ECO:0000313" key="8">
    <source>
        <dbReference type="Proteomes" id="UP000094043"/>
    </source>
</evidence>
<feature type="region of interest" description="Disordered" evidence="6">
    <location>
        <begin position="359"/>
        <end position="380"/>
    </location>
</feature>
<evidence type="ECO:0000313" key="7">
    <source>
        <dbReference type="EMBL" id="WVN87578.1"/>
    </source>
</evidence>
<dbReference type="VEuPathDB" id="FungiDB:L203_05980"/>
<dbReference type="OrthoDB" id="5072at2759"/>
<feature type="region of interest" description="Disordered" evidence="6">
    <location>
        <begin position="433"/>
        <end position="457"/>
    </location>
</feature>
<dbReference type="Proteomes" id="UP000094043">
    <property type="component" value="Chromosome 3"/>
</dbReference>
<accession>A0A1E3HV01</accession>
<reference evidence="7" key="2">
    <citation type="journal article" date="2022" name="Elife">
        <title>Obligate sexual reproduction of a homothallic fungus closely related to the Cryptococcus pathogenic species complex.</title>
        <authorList>
            <person name="Passer A.R."/>
            <person name="Clancey S.A."/>
            <person name="Shea T."/>
            <person name="David-Palma M."/>
            <person name="Averette A.F."/>
            <person name="Boekhout T."/>
            <person name="Porcel B.M."/>
            <person name="Nowrousian M."/>
            <person name="Cuomo C.A."/>
            <person name="Sun S."/>
            <person name="Heitman J."/>
            <person name="Coelho M.A."/>
        </authorList>
    </citation>
    <scope>NUCLEOTIDE SEQUENCE</scope>
    <source>
        <strain evidence="7">CBS 7841</strain>
    </source>
</reference>
<protein>
    <recommendedName>
        <fullName evidence="2 5">Ribosome biogenesis protein NOP53</fullName>
    </recommendedName>
</protein>
<dbReference type="Pfam" id="PF07767">
    <property type="entry name" value="Nop53"/>
    <property type="match status" value="1"/>
</dbReference>
<name>A0A1E3HV01_9TREE</name>
<reference evidence="7" key="3">
    <citation type="submission" date="2024-01" db="EMBL/GenBank/DDBJ databases">
        <authorList>
            <person name="Coelho M.A."/>
            <person name="David-Palma M."/>
            <person name="Shea T."/>
            <person name="Sun S."/>
            <person name="Cuomo C.A."/>
            <person name="Heitman J."/>
        </authorList>
    </citation>
    <scope>NUCLEOTIDE SEQUENCE</scope>
    <source>
        <strain evidence="7">CBS 7841</strain>
    </source>
</reference>
<keyword evidence="4 5" id="KW-0539">Nucleus</keyword>
<sequence>MASIDSRKKQTKPYDRQVGVKHKGKQRAAQQDLGAPATHSQTSRKGKKAWRKNIDISKIEEAFENALEEERMTGGSFAAKSNDQLYVVDTVGDSTVGAKAKRQHKPLRSLAVLQERSAVPPLTSRITPKPAKTTCTVVSQKEKNRLKRIARKTQAFSDGTGLTSADIKTNGPADKDVWKEEEEEPSELLGNFAKETLSKGKIRAPVTVQRQRENYLSTTSRFLETPSAGVSYNPSAESHSHLINEAYKEEVDRLRLEEERSFMIEKYGSVIEARKQMAGESAEGMIIGEGETDSEEEQDAEGFLTKKLSKRKTTAQRNRIARQRALEAAIRAEKERHKLASSVSSLAAFKRDVEARQRSQMEKERVGKLAKKEKERLGKHEGEKFGKYRIQKKSVEVQLGEDLAESLRQIKPEGNLFKDRFLSLQKRALIEPRQPVLPRKRSLKTKQYEKHAYKRFQ</sequence>
<keyword evidence="3 5" id="KW-0690">Ribosome biogenesis</keyword>
<comment type="similarity">
    <text evidence="1 5">Belongs to the NOP53 family.</text>
</comment>
<comment type="subcellular location">
    <subcellularLocation>
        <location evidence="5">Nucleus</location>
        <location evidence="5">Nucleolus</location>
    </subcellularLocation>
    <subcellularLocation>
        <location evidence="5">Nucleus</location>
        <location evidence="5">Nucleoplasm</location>
    </subcellularLocation>
</comment>
<evidence type="ECO:0000256" key="3">
    <source>
        <dbReference type="ARBA" id="ARBA00022517"/>
    </source>
</evidence>
<reference evidence="7" key="1">
    <citation type="submission" date="2016-06" db="EMBL/GenBank/DDBJ databases">
        <authorList>
            <person name="Cuomo C."/>
            <person name="Litvintseva A."/>
            <person name="Heitman J."/>
            <person name="Chen Y."/>
            <person name="Sun S."/>
            <person name="Springer D."/>
            <person name="Dromer F."/>
            <person name="Young S."/>
            <person name="Zeng Q."/>
            <person name="Chapman S."/>
            <person name="Gujja S."/>
            <person name="Saif S."/>
            <person name="Birren B."/>
        </authorList>
    </citation>
    <scope>NUCLEOTIDE SEQUENCE</scope>
    <source>
        <strain evidence="7">CBS 7841</strain>
    </source>
</reference>
<evidence type="ECO:0000256" key="5">
    <source>
        <dbReference type="PIRNR" id="PIRNR017302"/>
    </source>
</evidence>
<keyword evidence="8" id="KW-1185">Reference proteome</keyword>
<dbReference type="AlphaFoldDB" id="A0A1E3HV01"/>
<dbReference type="EMBL" id="CP143786">
    <property type="protein sequence ID" value="WVN87578.1"/>
    <property type="molecule type" value="Genomic_DNA"/>
</dbReference>
<evidence type="ECO:0000256" key="4">
    <source>
        <dbReference type="ARBA" id="ARBA00023242"/>
    </source>
</evidence>
<dbReference type="GO" id="GO:0008097">
    <property type="term" value="F:5S rRNA binding"/>
    <property type="evidence" value="ECO:0007669"/>
    <property type="project" value="TreeGrafter"/>
</dbReference>
<dbReference type="PANTHER" id="PTHR14211">
    <property type="entry name" value="GLIOMA SUPPRESSOR CANDIDATE REGION GENE 2"/>
    <property type="match status" value="1"/>
</dbReference>
<dbReference type="GO" id="GO:0000027">
    <property type="term" value="P:ribosomal large subunit assembly"/>
    <property type="evidence" value="ECO:0007669"/>
    <property type="project" value="UniProtKB-UniRule"/>
</dbReference>
<dbReference type="GeneID" id="91086972"/>
<evidence type="ECO:0000256" key="2">
    <source>
        <dbReference type="ARBA" id="ARBA00018339"/>
    </source>
</evidence>
<feature type="compositionally biased region" description="Polar residues" evidence="6">
    <location>
        <begin position="157"/>
        <end position="167"/>
    </location>
</feature>
<evidence type="ECO:0000256" key="1">
    <source>
        <dbReference type="ARBA" id="ARBA00008838"/>
    </source>
</evidence>
<feature type="region of interest" description="Disordered" evidence="6">
    <location>
        <begin position="157"/>
        <end position="177"/>
    </location>
</feature>
<dbReference type="PANTHER" id="PTHR14211:SF7">
    <property type="entry name" value="RIBOSOME BIOGENESIS PROTEIN NOP53"/>
    <property type="match status" value="1"/>
</dbReference>
<proteinExistence type="inferred from homology"/>